<protein>
    <recommendedName>
        <fullName evidence="2">DUF1996 domain-containing protein</fullName>
    </recommendedName>
</protein>
<gene>
    <name evidence="3" type="ORF">GCM10009539_41030</name>
</gene>
<evidence type="ECO:0000313" key="4">
    <source>
        <dbReference type="Proteomes" id="UP001500967"/>
    </source>
</evidence>
<evidence type="ECO:0000256" key="1">
    <source>
        <dbReference type="SAM" id="MobiDB-lite"/>
    </source>
</evidence>
<organism evidence="3 4">
    <name type="scientific">Cryptosporangium japonicum</name>
    <dbReference type="NCBI Taxonomy" id="80872"/>
    <lineage>
        <taxon>Bacteria</taxon>
        <taxon>Bacillati</taxon>
        <taxon>Actinomycetota</taxon>
        <taxon>Actinomycetes</taxon>
        <taxon>Cryptosporangiales</taxon>
        <taxon>Cryptosporangiaceae</taxon>
        <taxon>Cryptosporangium</taxon>
    </lineage>
</organism>
<dbReference type="PANTHER" id="PTHR43662">
    <property type="match status" value="1"/>
</dbReference>
<dbReference type="EMBL" id="BAAAGX010000016">
    <property type="protein sequence ID" value="GAA0251670.1"/>
    <property type="molecule type" value="Genomic_DNA"/>
</dbReference>
<feature type="region of interest" description="Disordered" evidence="1">
    <location>
        <begin position="332"/>
        <end position="363"/>
    </location>
</feature>
<evidence type="ECO:0000259" key="2">
    <source>
        <dbReference type="Pfam" id="PF09362"/>
    </source>
</evidence>
<reference evidence="3 4" key="1">
    <citation type="journal article" date="2019" name="Int. J. Syst. Evol. Microbiol.">
        <title>The Global Catalogue of Microorganisms (GCM) 10K type strain sequencing project: providing services to taxonomists for standard genome sequencing and annotation.</title>
        <authorList>
            <consortium name="The Broad Institute Genomics Platform"/>
            <consortium name="The Broad Institute Genome Sequencing Center for Infectious Disease"/>
            <person name="Wu L."/>
            <person name="Ma J."/>
        </authorList>
    </citation>
    <scope>NUCLEOTIDE SEQUENCE [LARGE SCALE GENOMIC DNA]</scope>
    <source>
        <strain evidence="3 4">JCM 10425</strain>
    </source>
</reference>
<name>A0ABN0UIC7_9ACTN</name>
<accession>A0ABN0UIC7</accession>
<feature type="compositionally biased region" description="Pro residues" evidence="1">
    <location>
        <begin position="342"/>
        <end position="357"/>
    </location>
</feature>
<comment type="caution">
    <text evidence="3">The sequence shown here is derived from an EMBL/GenBank/DDBJ whole genome shotgun (WGS) entry which is preliminary data.</text>
</comment>
<proteinExistence type="predicted"/>
<evidence type="ECO:0000313" key="3">
    <source>
        <dbReference type="EMBL" id="GAA0251670.1"/>
    </source>
</evidence>
<feature type="domain" description="DUF1996" evidence="2">
    <location>
        <begin position="91"/>
        <end position="313"/>
    </location>
</feature>
<dbReference type="Proteomes" id="UP001500967">
    <property type="component" value="Unassembled WGS sequence"/>
</dbReference>
<keyword evidence="4" id="KW-1185">Reference proteome</keyword>
<dbReference type="InterPro" id="IPR018535">
    <property type="entry name" value="DUF1996"/>
</dbReference>
<feature type="compositionally biased region" description="Low complexity" evidence="1">
    <location>
        <begin position="332"/>
        <end position="341"/>
    </location>
</feature>
<dbReference type="PANTHER" id="PTHR43662:SF3">
    <property type="entry name" value="DOMAIN PROTEIN, PUTATIVE (AFU_ORTHOLOGUE AFUA_6G11970)-RELATED"/>
    <property type="match status" value="1"/>
</dbReference>
<dbReference type="Pfam" id="PF09362">
    <property type="entry name" value="DUF1996"/>
    <property type="match status" value="1"/>
</dbReference>
<sequence length="363" mass="38204">MLGTVSERRLIGLVAGIVVLAMLVGGAIGLSLARRPAHTPGTPESHAPRPAPNYVPIEDVVPGQRRETPRGTYVAHCGDNEEGHWNSDNFIVSPGIRNGAHHLHDYVGNTDSSAASTDESLAAAGTTCADRGDTSAYFWPVLRDRTDVAGQQRVPGEDPADGNVGRVLRPRVTLRFEGNPYAPVVAPPRLLRVLTGDAKAVTAGARNARATYTCAGFEDRITTVAYPLCPLGRGLTRILEFPSCWDGRNTDSAGHRAHMRFPDRAGRCPAATRPVPKLTMTLVYDVPAGPSFAIDTFGDQGHAPITDHADFVNLRTAASTALLLRCLNAKPRAAGTASPSTPTAPPGTPGRPAPSTTPPAGCG</sequence>